<dbReference type="RefSeq" id="WP_055474170.1">
    <property type="nucleotide sequence ID" value="NZ_JBEZHZ010000023.1"/>
</dbReference>
<dbReference type="InterPro" id="IPR052019">
    <property type="entry name" value="F420H2_bilvrd_red/Heme_oxyg"/>
</dbReference>
<dbReference type="Proteomes" id="UP001611548">
    <property type="component" value="Unassembled WGS sequence"/>
</dbReference>
<reference evidence="2 3" key="1">
    <citation type="submission" date="2024-10" db="EMBL/GenBank/DDBJ databases">
        <title>The Natural Products Discovery Center: Release of the First 8490 Sequenced Strains for Exploring Actinobacteria Biosynthetic Diversity.</title>
        <authorList>
            <person name="Kalkreuter E."/>
            <person name="Kautsar S.A."/>
            <person name="Yang D."/>
            <person name="Bader C.D."/>
            <person name="Teijaro C.N."/>
            <person name="Fluegel L."/>
            <person name="Davis C.M."/>
            <person name="Simpson J.R."/>
            <person name="Lauterbach L."/>
            <person name="Steele A.D."/>
            <person name="Gui C."/>
            <person name="Meng S."/>
            <person name="Li G."/>
            <person name="Viehrig K."/>
            <person name="Ye F."/>
            <person name="Su P."/>
            <person name="Kiefer A.F."/>
            <person name="Nichols A."/>
            <person name="Cepeda A.J."/>
            <person name="Yan W."/>
            <person name="Fan B."/>
            <person name="Jiang Y."/>
            <person name="Adhikari A."/>
            <person name="Zheng C.-J."/>
            <person name="Schuster L."/>
            <person name="Cowan T.M."/>
            <person name="Smanski M.J."/>
            <person name="Chevrette M.G."/>
            <person name="De Carvalho L.P.S."/>
            <person name="Shen B."/>
        </authorList>
    </citation>
    <scope>NUCLEOTIDE SEQUENCE [LARGE SCALE GENOMIC DNA]</scope>
    <source>
        <strain evidence="2 3">NPDC020327</strain>
    </source>
</reference>
<dbReference type="GO" id="GO:0016491">
    <property type="term" value="F:oxidoreductase activity"/>
    <property type="evidence" value="ECO:0007669"/>
    <property type="project" value="UniProtKB-KW"/>
</dbReference>
<comment type="caution">
    <text evidence="2">The sequence shown here is derived from an EMBL/GenBank/DDBJ whole genome shotgun (WGS) entry which is preliminary data.</text>
</comment>
<keyword evidence="1 2" id="KW-0560">Oxidoreductase</keyword>
<dbReference type="InterPro" id="IPR019965">
    <property type="entry name" value="PPOX_F420-dep_Rv2061_put"/>
</dbReference>
<sequence>MATTDGTAELRPLVRQACVLLTTRKRDGSTVGTPVHIAVEGDHAYIRTFGKAGKTKRMRNFPDVDIAPCTRRGKPTGAALHARVRLLDQGGEENAHAAKLIERKYPVVQRYLVPAFHRLQRDRTLHYEVRLVAERPR</sequence>
<organism evidence="2 3">
    <name type="scientific">Streptomyces pathocidini</name>
    <dbReference type="NCBI Taxonomy" id="1650571"/>
    <lineage>
        <taxon>Bacteria</taxon>
        <taxon>Bacillati</taxon>
        <taxon>Actinomycetota</taxon>
        <taxon>Actinomycetes</taxon>
        <taxon>Kitasatosporales</taxon>
        <taxon>Streptomycetaceae</taxon>
        <taxon>Streptomyces</taxon>
    </lineage>
</organism>
<accession>A0ABW7UT22</accession>
<dbReference type="SUPFAM" id="SSF50475">
    <property type="entry name" value="FMN-binding split barrel"/>
    <property type="match status" value="1"/>
</dbReference>
<dbReference type="EC" id="1.-.-.-" evidence="2"/>
<dbReference type="PANTHER" id="PTHR35176:SF11">
    <property type="entry name" value="PYRIDOXAMINE 5'-PHOSPHATE OXIDASE FAMILY PROTEIN"/>
    <property type="match status" value="1"/>
</dbReference>
<dbReference type="NCBIfam" id="TIGR03666">
    <property type="entry name" value="Rv2061_F420"/>
    <property type="match status" value="1"/>
</dbReference>
<keyword evidence="3" id="KW-1185">Reference proteome</keyword>
<name>A0ABW7UT22_9ACTN</name>
<gene>
    <name evidence="2" type="ORF">ACH429_16935</name>
</gene>
<dbReference type="InterPro" id="IPR012349">
    <property type="entry name" value="Split_barrel_FMN-bd"/>
</dbReference>
<dbReference type="PANTHER" id="PTHR35176">
    <property type="entry name" value="HEME OXYGENASE HI_0854-RELATED"/>
    <property type="match status" value="1"/>
</dbReference>
<evidence type="ECO:0000256" key="1">
    <source>
        <dbReference type="ARBA" id="ARBA00023002"/>
    </source>
</evidence>
<dbReference type="Gene3D" id="2.30.110.10">
    <property type="entry name" value="Electron Transport, Fmn-binding Protein, Chain A"/>
    <property type="match status" value="1"/>
</dbReference>
<evidence type="ECO:0000313" key="2">
    <source>
        <dbReference type="EMBL" id="MFI1965767.1"/>
    </source>
</evidence>
<dbReference type="EMBL" id="JBIRWE010000006">
    <property type="protein sequence ID" value="MFI1965767.1"/>
    <property type="molecule type" value="Genomic_DNA"/>
</dbReference>
<protein>
    <submittedName>
        <fullName evidence="2">PPOX class F420-dependent oxidoreductase</fullName>
        <ecNumber evidence="2">1.-.-.-</ecNumber>
    </submittedName>
</protein>
<proteinExistence type="predicted"/>
<evidence type="ECO:0000313" key="3">
    <source>
        <dbReference type="Proteomes" id="UP001611548"/>
    </source>
</evidence>